<sequence length="123" mass="13810">MKNLLTLLSLLGVILVLSVTIAVLTVQKANANELPAVADNSKQLQLEKEVKELADKKFDDEKFNSRLSTGNFSCTKAKLDRKDLESILLNKEKASKLSESKKENYEIELKLVWSLIETKCEGK</sequence>
<gene>
    <name evidence="1" type="ORF">HELGO_WM12425</name>
</gene>
<protein>
    <submittedName>
        <fullName evidence="1">Uncharacterized protein</fullName>
    </submittedName>
</protein>
<organism evidence="1">
    <name type="scientific">uncultured Sulfurovum sp</name>
    <dbReference type="NCBI Taxonomy" id="269237"/>
    <lineage>
        <taxon>Bacteria</taxon>
        <taxon>Pseudomonadati</taxon>
        <taxon>Campylobacterota</taxon>
        <taxon>Epsilonproteobacteria</taxon>
        <taxon>Campylobacterales</taxon>
        <taxon>Sulfurovaceae</taxon>
        <taxon>Sulfurovum</taxon>
        <taxon>environmental samples</taxon>
    </lineage>
</organism>
<reference evidence="1" key="1">
    <citation type="submission" date="2020-01" db="EMBL/GenBank/DDBJ databases">
        <authorList>
            <person name="Meier V. D."/>
            <person name="Meier V D."/>
        </authorList>
    </citation>
    <scope>NUCLEOTIDE SEQUENCE</scope>
    <source>
        <strain evidence="1">HLG_WM_MAG_02</strain>
    </source>
</reference>
<name>A0A6S6SG96_9BACT</name>
<accession>A0A6S6SG96</accession>
<evidence type="ECO:0000313" key="1">
    <source>
        <dbReference type="EMBL" id="CAA6806463.1"/>
    </source>
</evidence>
<dbReference type="EMBL" id="CACVAZ010000033">
    <property type="protein sequence ID" value="CAA6806463.1"/>
    <property type="molecule type" value="Genomic_DNA"/>
</dbReference>
<proteinExistence type="predicted"/>
<dbReference type="AlphaFoldDB" id="A0A6S6SG96"/>